<proteinExistence type="predicted"/>
<accession>A0ACC0WV25</accession>
<protein>
    <submittedName>
        <fullName evidence="1">Uncharacterized protein</fullName>
    </submittedName>
</protein>
<comment type="caution">
    <text evidence="1">The sequence shown here is derived from an EMBL/GenBank/DDBJ whole genome shotgun (WGS) entry which is preliminary data.</text>
</comment>
<organism evidence="1 2">
    <name type="scientific">Peronosclerospora sorghi</name>
    <dbReference type="NCBI Taxonomy" id="230839"/>
    <lineage>
        <taxon>Eukaryota</taxon>
        <taxon>Sar</taxon>
        <taxon>Stramenopiles</taxon>
        <taxon>Oomycota</taxon>
        <taxon>Peronosporomycetes</taxon>
        <taxon>Peronosporales</taxon>
        <taxon>Peronosporaceae</taxon>
        <taxon>Peronosclerospora</taxon>
    </lineage>
</organism>
<dbReference type="Proteomes" id="UP001163321">
    <property type="component" value="Chromosome 1"/>
</dbReference>
<evidence type="ECO:0000313" key="1">
    <source>
        <dbReference type="EMBL" id="KAI9922627.1"/>
    </source>
</evidence>
<reference evidence="1 2" key="1">
    <citation type="journal article" date="2022" name="bioRxiv">
        <title>The genome of the oomycete Peronosclerospora sorghi, a cosmopolitan pathogen of maize and sorghum, is inflated with dispersed pseudogenes.</title>
        <authorList>
            <person name="Fletcher K."/>
            <person name="Martin F."/>
            <person name="Isakeit T."/>
            <person name="Cavanaugh K."/>
            <person name="Magill C."/>
            <person name="Michelmore R."/>
        </authorList>
    </citation>
    <scope>NUCLEOTIDE SEQUENCE [LARGE SCALE GENOMIC DNA]</scope>
    <source>
        <strain evidence="1">P6</strain>
    </source>
</reference>
<dbReference type="EMBL" id="CM047580">
    <property type="protein sequence ID" value="KAI9922627.1"/>
    <property type="molecule type" value="Genomic_DNA"/>
</dbReference>
<sequence>MPKAKTAGDEEDSATPRASLKHIGGDDLNAHNLDKHRTDLYRQIRRATRTTVAFAKAIDKYDAATEAEYKTQLKVLRRLEEARASLELAAGLINEGIAEILDPCTTLTQLEK</sequence>
<gene>
    <name evidence="1" type="ORF">PsorP6_001133</name>
</gene>
<keyword evidence="2" id="KW-1185">Reference proteome</keyword>
<name>A0ACC0WV25_9STRA</name>
<evidence type="ECO:0000313" key="2">
    <source>
        <dbReference type="Proteomes" id="UP001163321"/>
    </source>
</evidence>